<evidence type="ECO:0000313" key="1">
    <source>
        <dbReference type="EMBL" id="CAI9566549.1"/>
    </source>
</evidence>
<name>A0ABN9D219_9NEOB</name>
<reference evidence="1" key="1">
    <citation type="submission" date="2023-05" db="EMBL/GenBank/DDBJ databases">
        <authorList>
            <person name="Stuckert A."/>
        </authorList>
    </citation>
    <scope>NUCLEOTIDE SEQUENCE</scope>
</reference>
<protein>
    <submittedName>
        <fullName evidence="1">Uncharacterized protein</fullName>
    </submittedName>
</protein>
<accession>A0ABN9D219</accession>
<evidence type="ECO:0000313" key="2">
    <source>
        <dbReference type="Proteomes" id="UP001162483"/>
    </source>
</evidence>
<keyword evidence="2" id="KW-1185">Reference proteome</keyword>
<gene>
    <name evidence="1" type="ORF">SPARVUS_LOCUS6392390</name>
</gene>
<proteinExistence type="predicted"/>
<dbReference type="EMBL" id="CATNWA010014045">
    <property type="protein sequence ID" value="CAI9566549.1"/>
    <property type="molecule type" value="Genomic_DNA"/>
</dbReference>
<dbReference type="Proteomes" id="UP001162483">
    <property type="component" value="Unassembled WGS sequence"/>
</dbReference>
<organism evidence="1 2">
    <name type="scientific">Staurois parvus</name>
    <dbReference type="NCBI Taxonomy" id="386267"/>
    <lineage>
        <taxon>Eukaryota</taxon>
        <taxon>Metazoa</taxon>
        <taxon>Chordata</taxon>
        <taxon>Craniata</taxon>
        <taxon>Vertebrata</taxon>
        <taxon>Euteleostomi</taxon>
        <taxon>Amphibia</taxon>
        <taxon>Batrachia</taxon>
        <taxon>Anura</taxon>
        <taxon>Neobatrachia</taxon>
        <taxon>Ranoidea</taxon>
        <taxon>Ranidae</taxon>
        <taxon>Staurois</taxon>
    </lineage>
</organism>
<sequence length="67" mass="6958">MGTGGVALMGTGSGTAGHWWVAPLGTDGRHCWALVDGTAGHRWVALLETDHQGTDPQCPDDGCRSLL</sequence>
<comment type="caution">
    <text evidence="1">The sequence shown here is derived from an EMBL/GenBank/DDBJ whole genome shotgun (WGS) entry which is preliminary data.</text>
</comment>